<reference evidence="5 6" key="1">
    <citation type="submission" date="2012-10" db="EMBL/GenBank/DDBJ databases">
        <title>Genome sequencing of Tanticharoenia sakaeratensis NBRC 103193.</title>
        <authorList>
            <person name="Azuma Y."/>
            <person name="Hadano H."/>
            <person name="Hirakawa H."/>
            <person name="Matsushita K."/>
        </authorList>
    </citation>
    <scope>NUCLEOTIDE SEQUENCE [LARGE SCALE GENOMIC DNA]</scope>
    <source>
        <strain evidence="5 6">NBRC 103193</strain>
    </source>
</reference>
<dbReference type="GO" id="GO:0015666">
    <property type="term" value="F:restriction endodeoxyribonuclease activity"/>
    <property type="evidence" value="ECO:0007669"/>
    <property type="project" value="TreeGrafter"/>
</dbReference>
<dbReference type="RefSeq" id="WP_084712346.1">
    <property type="nucleotide sequence ID" value="NZ_BALE01000048.1"/>
</dbReference>
<dbReference type="GO" id="GO:0003677">
    <property type="term" value="F:DNA binding"/>
    <property type="evidence" value="ECO:0007669"/>
    <property type="project" value="InterPro"/>
</dbReference>
<sequence length="398" mass="43982">MRKLLSVAVMTAFPLMAQAHADRVFHTTATVHACVDPRVTRVLADPATLRQHGPDWVRGMLRTGRCFEASPSEAWDEISGSETMVLLRRDPPKIGMPPLYFMREQISFGPQKDEQPDSPQSAGPVLPPGWEKPNLPPADEAGGSDILGQVAALRGMRLDGLFGLAALVTLYVVWRIARRLNRRRRAWRLIVSEIDQQAGTLQVRRLQLTAPDRYGTVNLSKWQREIEYFCKTRLLTILAGDRLGDQWQPLSMRAVRHIEMVSALVPPVAGLATGPPGDPAVFDPAMDPLLYEHHCALLLRRAGWDARTTPASGDQGADVIAMRAGRKIVVQCKLHSQPVGNRAVQEAFAAGRHQRAHAALVVSNAGFTQSARQLAHTTGVLLLHHRELATFRMPQPVL</sequence>
<keyword evidence="2" id="KW-0472">Membrane</keyword>
<evidence type="ECO:0000313" key="6">
    <source>
        <dbReference type="Proteomes" id="UP000032679"/>
    </source>
</evidence>
<name>A0A0D6MQ30_9PROT</name>
<keyword evidence="6" id="KW-1185">Reference proteome</keyword>
<dbReference type="GO" id="GO:0009307">
    <property type="term" value="P:DNA restriction-modification system"/>
    <property type="evidence" value="ECO:0007669"/>
    <property type="project" value="InterPro"/>
</dbReference>
<organism evidence="5 6">
    <name type="scientific">Tanticharoenia sakaeratensis NBRC 103193</name>
    <dbReference type="NCBI Taxonomy" id="1231623"/>
    <lineage>
        <taxon>Bacteria</taxon>
        <taxon>Pseudomonadati</taxon>
        <taxon>Pseudomonadota</taxon>
        <taxon>Alphaproteobacteria</taxon>
        <taxon>Acetobacterales</taxon>
        <taxon>Acetobacteraceae</taxon>
        <taxon>Tanticharoenia</taxon>
    </lineage>
</organism>
<dbReference type="InterPro" id="IPR011856">
    <property type="entry name" value="tRNA_endonuc-like_dom_sf"/>
</dbReference>
<dbReference type="STRING" id="1231623.Tasa_048_023"/>
<gene>
    <name evidence="5" type="ORF">Tasa_048_023</name>
</gene>
<keyword evidence="5" id="KW-0255">Endonuclease</keyword>
<keyword evidence="2" id="KW-1133">Transmembrane helix</keyword>
<feature type="signal peptide" evidence="3">
    <location>
        <begin position="1"/>
        <end position="21"/>
    </location>
</feature>
<feature type="domain" description="Restriction endonuclease type IV Mrr" evidence="4">
    <location>
        <begin position="285"/>
        <end position="390"/>
    </location>
</feature>
<keyword evidence="3" id="KW-0732">Signal</keyword>
<evidence type="ECO:0000256" key="3">
    <source>
        <dbReference type="SAM" id="SignalP"/>
    </source>
</evidence>
<dbReference type="InterPro" id="IPR011335">
    <property type="entry name" value="Restrct_endonuc-II-like"/>
</dbReference>
<dbReference type="SUPFAM" id="SSF52980">
    <property type="entry name" value="Restriction endonuclease-like"/>
    <property type="match status" value="1"/>
</dbReference>
<evidence type="ECO:0000256" key="2">
    <source>
        <dbReference type="SAM" id="Phobius"/>
    </source>
</evidence>
<dbReference type="InterPro" id="IPR007560">
    <property type="entry name" value="Restrct_endonuc_IV_Mrr"/>
</dbReference>
<comment type="caution">
    <text evidence="5">The sequence shown here is derived from an EMBL/GenBank/DDBJ whole genome shotgun (WGS) entry which is preliminary data.</text>
</comment>
<feature type="chain" id="PRO_5002308271" evidence="3">
    <location>
        <begin position="22"/>
        <end position="398"/>
    </location>
</feature>
<dbReference type="Gene3D" id="3.40.1350.10">
    <property type="match status" value="1"/>
</dbReference>
<evidence type="ECO:0000259" key="4">
    <source>
        <dbReference type="Pfam" id="PF04471"/>
    </source>
</evidence>
<dbReference type="Proteomes" id="UP000032679">
    <property type="component" value="Unassembled WGS sequence"/>
</dbReference>
<proteinExistence type="predicted"/>
<keyword evidence="2" id="KW-0812">Transmembrane</keyword>
<keyword evidence="5" id="KW-0540">Nuclease</keyword>
<dbReference type="AlphaFoldDB" id="A0A0D6MQ30"/>
<evidence type="ECO:0000313" key="5">
    <source>
        <dbReference type="EMBL" id="GAN55398.1"/>
    </source>
</evidence>
<keyword evidence="5" id="KW-0378">Hydrolase</keyword>
<dbReference type="EMBL" id="BALE01000048">
    <property type="protein sequence ID" value="GAN55398.1"/>
    <property type="molecule type" value="Genomic_DNA"/>
</dbReference>
<feature type="region of interest" description="Disordered" evidence="1">
    <location>
        <begin position="109"/>
        <end position="141"/>
    </location>
</feature>
<dbReference type="PANTHER" id="PTHR30015:SF6">
    <property type="entry name" value="SLL1429 PROTEIN"/>
    <property type="match status" value="1"/>
</dbReference>
<protein>
    <submittedName>
        <fullName evidence="5">Restriction endonuclease</fullName>
    </submittedName>
</protein>
<dbReference type="PANTHER" id="PTHR30015">
    <property type="entry name" value="MRR RESTRICTION SYSTEM PROTEIN"/>
    <property type="match status" value="1"/>
</dbReference>
<feature type="transmembrane region" description="Helical" evidence="2">
    <location>
        <begin position="160"/>
        <end position="177"/>
    </location>
</feature>
<evidence type="ECO:0000256" key="1">
    <source>
        <dbReference type="SAM" id="MobiDB-lite"/>
    </source>
</evidence>
<dbReference type="InterPro" id="IPR052906">
    <property type="entry name" value="Type_IV_Methyl-Rstrct_Enzyme"/>
</dbReference>
<dbReference type="Pfam" id="PF04471">
    <property type="entry name" value="Mrr_cat"/>
    <property type="match status" value="1"/>
</dbReference>
<accession>A0A0D6MQ30</accession>